<evidence type="ECO:0000256" key="6">
    <source>
        <dbReference type="ARBA" id="ARBA00048432"/>
    </source>
</evidence>
<comment type="similarity">
    <text evidence="1">Belongs to the DNA2/NAM7 helicase family.</text>
</comment>
<dbReference type="SMART" id="SM00487">
    <property type="entry name" value="DEXDc"/>
    <property type="match status" value="1"/>
</dbReference>
<dbReference type="InterPro" id="IPR003593">
    <property type="entry name" value="AAA+_ATPase"/>
</dbReference>
<comment type="caution">
    <text evidence="9">The sequence shown here is derived from an EMBL/GenBank/DDBJ whole genome shotgun (WGS) entry which is preliminary data.</text>
</comment>
<evidence type="ECO:0000259" key="8">
    <source>
        <dbReference type="PROSITE" id="PS51198"/>
    </source>
</evidence>
<name>A0A433QJE3_9FUNG</name>
<dbReference type="InterPro" id="IPR047187">
    <property type="entry name" value="SF1_C_Upf1"/>
</dbReference>
<reference evidence="9 10" key="1">
    <citation type="journal article" date="2018" name="New Phytol.">
        <title>Phylogenomics of Endogonaceae and evolution of mycorrhizas within Mucoromycota.</title>
        <authorList>
            <person name="Chang Y."/>
            <person name="Desiro A."/>
            <person name="Na H."/>
            <person name="Sandor L."/>
            <person name="Lipzen A."/>
            <person name="Clum A."/>
            <person name="Barry K."/>
            <person name="Grigoriev I.V."/>
            <person name="Martin F.M."/>
            <person name="Stajich J.E."/>
            <person name="Smith M.E."/>
            <person name="Bonito G."/>
            <person name="Spatafora J.W."/>
        </authorList>
    </citation>
    <scope>NUCLEOTIDE SEQUENCE [LARGE SCALE GENOMIC DNA]</scope>
    <source>
        <strain evidence="9 10">AD002</strain>
    </source>
</reference>
<dbReference type="CDD" id="cd18808">
    <property type="entry name" value="SF1_C_Upf1"/>
    <property type="match status" value="1"/>
</dbReference>
<dbReference type="InterPro" id="IPR041679">
    <property type="entry name" value="DNA2/NAM7-like_C"/>
</dbReference>
<keyword evidence="3 7" id="KW-0378">Hydrolase</keyword>
<dbReference type="Pfam" id="PF00580">
    <property type="entry name" value="UvrD-helicase"/>
    <property type="match status" value="1"/>
</dbReference>
<keyword evidence="5 7" id="KW-0067">ATP-binding</keyword>
<feature type="domain" description="UvrD-like helicase ATP-binding" evidence="8">
    <location>
        <begin position="1059"/>
        <end position="1432"/>
    </location>
</feature>
<dbReference type="InterPro" id="IPR011990">
    <property type="entry name" value="TPR-like_helical_dom_sf"/>
</dbReference>
<dbReference type="InterPro" id="IPR014016">
    <property type="entry name" value="UvrD-like_ATP-bd"/>
</dbReference>
<dbReference type="SUPFAM" id="SSF52540">
    <property type="entry name" value="P-loop containing nucleoside triphosphate hydrolases"/>
    <property type="match status" value="2"/>
</dbReference>
<proteinExistence type="inferred from homology"/>
<dbReference type="Pfam" id="PF13086">
    <property type="entry name" value="AAA_11"/>
    <property type="match status" value="1"/>
</dbReference>
<evidence type="ECO:0000256" key="7">
    <source>
        <dbReference type="PROSITE-ProRule" id="PRU00560"/>
    </source>
</evidence>
<dbReference type="GO" id="GO:0005694">
    <property type="term" value="C:chromosome"/>
    <property type="evidence" value="ECO:0007669"/>
    <property type="project" value="UniProtKB-ARBA"/>
</dbReference>
<dbReference type="InterPro" id="IPR041677">
    <property type="entry name" value="DNA2/NAM7_AAA_11"/>
</dbReference>
<dbReference type="PANTHER" id="PTHR21529:SF4">
    <property type="entry name" value="TPR AND ANKYRIN REPEAT-CONTAINING PROTEIN 1"/>
    <property type="match status" value="1"/>
</dbReference>
<dbReference type="PANTHER" id="PTHR21529">
    <property type="entry name" value="MAMMARY TURMOR VIRUS RECEPTOR HOMOLOG 1, 2 MTVR1, 2"/>
    <property type="match status" value="1"/>
</dbReference>
<organism evidence="9 10">
    <name type="scientific">Jimgerdemannia flammicorona</name>
    <dbReference type="NCBI Taxonomy" id="994334"/>
    <lineage>
        <taxon>Eukaryota</taxon>
        <taxon>Fungi</taxon>
        <taxon>Fungi incertae sedis</taxon>
        <taxon>Mucoromycota</taxon>
        <taxon>Mucoromycotina</taxon>
        <taxon>Endogonomycetes</taxon>
        <taxon>Endogonales</taxon>
        <taxon>Endogonaceae</taxon>
        <taxon>Jimgerdemannia</taxon>
    </lineage>
</organism>
<evidence type="ECO:0000313" key="9">
    <source>
        <dbReference type="EMBL" id="RUS29895.1"/>
    </source>
</evidence>
<dbReference type="InterPro" id="IPR039904">
    <property type="entry name" value="TRANK1"/>
</dbReference>
<dbReference type="GO" id="GO:0005524">
    <property type="term" value="F:ATP binding"/>
    <property type="evidence" value="ECO:0007669"/>
    <property type="project" value="UniProtKB-UniRule"/>
</dbReference>
<dbReference type="Gene3D" id="3.40.50.300">
    <property type="entry name" value="P-loop containing nucleotide triphosphate hydrolases"/>
    <property type="match status" value="4"/>
</dbReference>
<evidence type="ECO:0000256" key="1">
    <source>
        <dbReference type="ARBA" id="ARBA00007913"/>
    </source>
</evidence>
<evidence type="ECO:0000256" key="4">
    <source>
        <dbReference type="ARBA" id="ARBA00022806"/>
    </source>
</evidence>
<dbReference type="InterPro" id="IPR014001">
    <property type="entry name" value="Helicase_ATP-bd"/>
</dbReference>
<dbReference type="InterPro" id="IPR027417">
    <property type="entry name" value="P-loop_NTPase"/>
</dbReference>
<evidence type="ECO:0000256" key="5">
    <source>
        <dbReference type="ARBA" id="ARBA00022840"/>
    </source>
</evidence>
<dbReference type="EMBL" id="RBNJ01004542">
    <property type="protein sequence ID" value="RUS29895.1"/>
    <property type="molecule type" value="Genomic_DNA"/>
</dbReference>
<dbReference type="GO" id="GO:0003678">
    <property type="term" value="F:DNA helicase activity"/>
    <property type="evidence" value="ECO:0007669"/>
    <property type="project" value="UniProtKB-EC"/>
</dbReference>
<gene>
    <name evidence="9" type="ORF">BC938DRAFT_480097</name>
</gene>
<comment type="catalytic activity">
    <reaction evidence="6">
        <text>ATP + H2O = ADP + phosphate + H(+)</text>
        <dbReference type="Rhea" id="RHEA:13065"/>
        <dbReference type="ChEBI" id="CHEBI:15377"/>
        <dbReference type="ChEBI" id="CHEBI:15378"/>
        <dbReference type="ChEBI" id="CHEBI:30616"/>
        <dbReference type="ChEBI" id="CHEBI:43474"/>
        <dbReference type="ChEBI" id="CHEBI:456216"/>
        <dbReference type="EC" id="3.6.4.12"/>
    </reaction>
    <physiologicalReaction direction="left-to-right" evidence="6">
        <dbReference type="Rhea" id="RHEA:13066"/>
    </physiologicalReaction>
</comment>
<dbReference type="GO" id="GO:0016787">
    <property type="term" value="F:hydrolase activity"/>
    <property type="evidence" value="ECO:0007669"/>
    <property type="project" value="UniProtKB-UniRule"/>
</dbReference>
<evidence type="ECO:0000313" key="10">
    <source>
        <dbReference type="Proteomes" id="UP000274822"/>
    </source>
</evidence>
<keyword evidence="10" id="KW-1185">Reference proteome</keyword>
<dbReference type="SMART" id="SM00382">
    <property type="entry name" value="AAA"/>
    <property type="match status" value="2"/>
</dbReference>
<protein>
    <submittedName>
        <fullName evidence="9">AAA domain-containing protein</fullName>
    </submittedName>
</protein>
<dbReference type="PROSITE" id="PS51198">
    <property type="entry name" value="UVRD_HELICASE_ATP_BIND"/>
    <property type="match status" value="1"/>
</dbReference>
<evidence type="ECO:0000256" key="3">
    <source>
        <dbReference type="ARBA" id="ARBA00022801"/>
    </source>
</evidence>
<feature type="binding site" evidence="7">
    <location>
        <begin position="1080"/>
        <end position="1087"/>
    </location>
    <ligand>
        <name>ATP</name>
        <dbReference type="ChEBI" id="CHEBI:30616"/>
    </ligand>
</feature>
<dbReference type="FunFam" id="3.40.50.300:FF:000326">
    <property type="entry name" value="P-loop containing nucleoside triphosphate hydrolase"/>
    <property type="match status" value="1"/>
</dbReference>
<accession>A0A433QJE3</accession>
<dbReference type="SUPFAM" id="SSF48452">
    <property type="entry name" value="TPR-like"/>
    <property type="match status" value="1"/>
</dbReference>
<evidence type="ECO:0000256" key="2">
    <source>
        <dbReference type="ARBA" id="ARBA00022741"/>
    </source>
</evidence>
<keyword evidence="4 7" id="KW-0347">Helicase</keyword>
<dbReference type="Proteomes" id="UP000274822">
    <property type="component" value="Unassembled WGS sequence"/>
</dbReference>
<dbReference type="Pfam" id="PF13087">
    <property type="entry name" value="AAA_12"/>
    <property type="match status" value="1"/>
</dbReference>
<sequence>MASRQYYNSLKSMGDIISEVSEWSPADIGDTDLLSDYLTKLPTSFDDPYQYFLAFGALTLEEVRAQIGAGLDTLVTTSSLPVENAVLHCSHSAFTISVGFRAKDESYRSRPLRTCDVLLLTPDAKTGFPITTSKREVIGVVKETDDFEPDVNPIHWCKVHLHTSHEQGFKLALQTRSGRQLWGAALLTSIPVVRSLRRLVAGWEHGSCFPHFMSTIMGRHDQAASRTTGAPVRQEVLMNVLGEERNLNESQKNCIAEVLRRDGVHLIHGPPGTGKTTTLVTLLSCLFESDILTVQAAPTNIAVIEVAKRFLARIQSARNFRARNTLGDIVLIGDDERMDLDGLLDSIFLDRRVDRLEEVLKKWPTSLLDLERFLTEFPKAFHEAQHTPNETEPSRPEESAWEFFWRISSGHIIDIEKSIIIFLSDLPSSVLVTSTREELTKNLELVRKFSNYLEAYRSEYQETKDFAQSYSRRAISPKLLSSIDRLRESTAVVAGSTSCLSILSAESGKQLERRLLAGVRVIFSTVGCTGRRIMDPVLKNAHTVIVDEATQLPEAVTALLFRRTLSRLILAGDHKQLPATVISPLAKDNLYGRSLFERLKLSQHTSSFLLDIQYRMRPEISEFPTRVFYGGQLKDWEGLVEKQPMPWHIAVTAAGQRLFPPFAVIDLDSIEIKDPFGTSIYNETEADFIANYITHFANVLVPTHNMVVGIGVVTPYVAQVETIKKRLGNVADKADDGVFRISPGIEVEVKTVDGSQGQEKDVIIISLVRSNKYGEIGFVEDERRLNVALTRAKHSCFVIGNTRTLTRRNLIFNKLVAESKNRGVHLNFRDYPDLAKLTNNQSLATHHLKINSTPSRDLQTSLMRNTLWKMNLTRNALDAIRTMSIGKTKEKVLGFLNALAEGYRPKNRNRFSVLTYQKVIESWVVAGDFAVVWGIALEAQEHSYIQIIQVYKIVSKTNINEAIKQVTLSLSRHSDDYLKAISQIEKEDVPSTDKQRIVPSTFARVPRILWHRPLEDNKDNDESGEDEVHDELTLSKKHRLTAEVARLILKNTIDEIELPISLSEDETSIVNENGSLFILGRSGTGKTTVMLMRMFQREQAYYIQMDSYERKPIQVMLTASSTLCADMNSYYYKLRKSIVRPEEQDQELQESGSRPLDNARLDDLPDTAFICFSDFLAILDRHLEKPFLLRNRRLMNLDNAIQEGDWDEQFEIGREVIQESRAYRTTTLDDGREVTFSRFRDVYWKHFDLYFQRKYDVSAIWMEFQSCIKGSLNSLLYPRGILPLDVFVELADSGSFTFNRDERNEIYRLFLKYETKKRGKRDWDVGDLTSHIFLELANTRYRGRIIDYIYVDEVQDLTPAQIAIFKYVCRDRCGFVFAGDTAQTISAGVGFRFQSVRDLFYYNILPYIDSTLTSVKTFIPSTHVLNQNYRTHTGVLNLASWVVEMLYQSFPSMVDKLPREKSLIPGRKPLFLEDTTMDEVLIHLFGMGKVRNEFDAEQTIIVIIVRDEIIKEEIALLVQEHNALVLTVYEAKGLEFENVLCYDFFADSPFEKWRVLWQPDLVDEKHQILCSELKALYVVITRCTKKLWFFDRERKKSQPALDIWQSQNLVKCVPAANQRRHWNKIPSLETNAEISWAERWKRFGTNLFEKRLYKDAGKCFARAQDHHNAELCEALVAETEGEIHADNGKMAESHQKYYDAAKIFEKIGEHRRAGAAYKAALKFDKAQKMFCILSEYDNALDCCLKGKLYMKALIIFQSANVDKKVKEILGRRFAILCHSAQDTENMLNFLEYTGPEVRRSFLERYKYYNELLQSDTHTKRYERMAEVYERKGELFEAARCWKQHGDTAGQTRVLLRLAQPLFCFTLAGIQLDAVADLQKIRNLLRDIIGSDSAVSFELKFLVDMFDASPTDTSTWTRLLNEIQARKGVGCGGLELMAKFLVMQALWRDDCWQADPQTFIKALKSCRRELSVLNKNLADTILSERKYECYRVFGLEASRNPEYCLVDNTVLLTVRSSLGSRKALKNLW</sequence>
<keyword evidence="2 7" id="KW-0547">Nucleotide-binding</keyword>